<keyword evidence="4" id="KW-1185">Reference proteome</keyword>
<dbReference type="EMBL" id="JBHPON010000001">
    <property type="protein sequence ID" value="MFC6034705.1"/>
    <property type="molecule type" value="Genomic_DNA"/>
</dbReference>
<evidence type="ECO:0000259" key="2">
    <source>
        <dbReference type="Pfam" id="PF05532"/>
    </source>
</evidence>
<evidence type="ECO:0000313" key="4">
    <source>
        <dbReference type="Proteomes" id="UP001596116"/>
    </source>
</evidence>
<evidence type="ECO:0000256" key="1">
    <source>
        <dbReference type="ARBA" id="ARBA00009129"/>
    </source>
</evidence>
<dbReference type="Proteomes" id="UP001596116">
    <property type="component" value="Unassembled WGS sequence"/>
</dbReference>
<dbReference type="InterPro" id="IPR036629">
    <property type="entry name" value="YjbJ_sf"/>
</dbReference>
<comment type="caution">
    <text evidence="3">The sequence shown here is derived from an EMBL/GenBank/DDBJ whole genome shotgun (WGS) entry which is preliminary data.</text>
</comment>
<dbReference type="InterPro" id="IPR050423">
    <property type="entry name" value="UPF0337_stress_rsp"/>
</dbReference>
<dbReference type="InterPro" id="IPR008462">
    <property type="entry name" value="CsbD"/>
</dbReference>
<sequence length="64" mass="7291">MNSDELKGKWNQLKGSAKAQWGKLTDDELTEIEGNQDKLVGKIQEKYGVAREEAEKQVENWRAA</sequence>
<reference evidence="3 4" key="1">
    <citation type="submission" date="2024-09" db="EMBL/GenBank/DDBJ databases">
        <authorList>
            <person name="Zhang Z.-H."/>
        </authorList>
    </citation>
    <scope>NUCLEOTIDE SEQUENCE [LARGE SCALE GENOMIC DNA]</scope>
    <source>
        <strain evidence="3 4">HHTR114</strain>
    </source>
</reference>
<name>A0ABW1KRS7_9PROT</name>
<dbReference type="RefSeq" id="WP_379879954.1">
    <property type="nucleotide sequence ID" value="NZ_JBHPON010000001.1"/>
</dbReference>
<dbReference type="PIRSF" id="PIRSF039008">
    <property type="entry name" value="YjbJ"/>
    <property type="match status" value="1"/>
</dbReference>
<gene>
    <name evidence="3" type="ORF">ACFMB1_04070</name>
</gene>
<evidence type="ECO:0000313" key="3">
    <source>
        <dbReference type="EMBL" id="MFC6034705.1"/>
    </source>
</evidence>
<feature type="domain" description="CsbD-like" evidence="2">
    <location>
        <begin position="4"/>
        <end position="56"/>
    </location>
</feature>
<proteinExistence type="inferred from homology"/>
<dbReference type="SUPFAM" id="SSF69047">
    <property type="entry name" value="Hypothetical protein YjbJ"/>
    <property type="match status" value="1"/>
</dbReference>
<organism evidence="3 4">
    <name type="scientific">Hyphococcus aureus</name>
    <dbReference type="NCBI Taxonomy" id="2666033"/>
    <lineage>
        <taxon>Bacteria</taxon>
        <taxon>Pseudomonadati</taxon>
        <taxon>Pseudomonadota</taxon>
        <taxon>Alphaproteobacteria</taxon>
        <taxon>Parvularculales</taxon>
        <taxon>Parvularculaceae</taxon>
        <taxon>Hyphococcus</taxon>
    </lineage>
</organism>
<accession>A0ABW1KRS7</accession>
<protein>
    <submittedName>
        <fullName evidence="3">CsbD family protein</fullName>
    </submittedName>
</protein>
<dbReference type="PANTHER" id="PTHR34977:SF1">
    <property type="entry name" value="UPF0337 PROTEIN YJBJ"/>
    <property type="match status" value="1"/>
</dbReference>
<dbReference type="Gene3D" id="1.10.1470.10">
    <property type="entry name" value="YjbJ"/>
    <property type="match status" value="1"/>
</dbReference>
<comment type="similarity">
    <text evidence="1">Belongs to the UPF0337 (CsbD) family.</text>
</comment>
<dbReference type="PANTHER" id="PTHR34977">
    <property type="entry name" value="UPF0337 PROTEIN YJBJ"/>
    <property type="match status" value="1"/>
</dbReference>
<dbReference type="Pfam" id="PF05532">
    <property type="entry name" value="CsbD"/>
    <property type="match status" value="1"/>
</dbReference>
<dbReference type="InterPro" id="IPR026042">
    <property type="entry name" value="YjbJ"/>
</dbReference>